<feature type="region of interest" description="Disordered" evidence="1">
    <location>
        <begin position="1"/>
        <end position="22"/>
    </location>
</feature>
<sequence length="79" mass="9250">MQGLIPAQACAHKQRPSENRKKRFSDGLYHVRRYPPYRFAISRPALRRVGCVPLLARWAGDVARPRIRFIVDTNQKYPM</sequence>
<gene>
    <name evidence="2" type="ORF">HMPREF9123_0978</name>
</gene>
<name>F2BB74_9NEIS</name>
<dbReference type="AlphaFoldDB" id="F2BB74"/>
<evidence type="ECO:0000313" key="2">
    <source>
        <dbReference type="EMBL" id="EGF11334.1"/>
    </source>
</evidence>
<dbReference type="EMBL" id="AFAY01000020">
    <property type="protein sequence ID" value="EGF11334.1"/>
    <property type="molecule type" value="Genomic_DNA"/>
</dbReference>
<organism evidence="2 3">
    <name type="scientific">Neisseria bacilliformis ATCC BAA-1200</name>
    <dbReference type="NCBI Taxonomy" id="888742"/>
    <lineage>
        <taxon>Bacteria</taxon>
        <taxon>Pseudomonadati</taxon>
        <taxon>Pseudomonadota</taxon>
        <taxon>Betaproteobacteria</taxon>
        <taxon>Neisseriales</taxon>
        <taxon>Neisseriaceae</taxon>
        <taxon>Neisseria</taxon>
    </lineage>
</organism>
<evidence type="ECO:0000256" key="1">
    <source>
        <dbReference type="SAM" id="MobiDB-lite"/>
    </source>
</evidence>
<dbReference type="Proteomes" id="UP000004105">
    <property type="component" value="Unassembled WGS sequence"/>
</dbReference>
<comment type="caution">
    <text evidence="2">The sequence shown here is derived from an EMBL/GenBank/DDBJ whole genome shotgun (WGS) entry which is preliminary data.</text>
</comment>
<proteinExistence type="predicted"/>
<reference evidence="2 3" key="1">
    <citation type="submission" date="2011-02" db="EMBL/GenBank/DDBJ databases">
        <authorList>
            <person name="Muzny D."/>
            <person name="Qin X."/>
            <person name="Deng J."/>
            <person name="Jiang H."/>
            <person name="Liu Y."/>
            <person name="Qu J."/>
            <person name="Song X.-Z."/>
            <person name="Zhang L."/>
            <person name="Thornton R."/>
            <person name="Coyle M."/>
            <person name="Francisco L."/>
            <person name="Jackson L."/>
            <person name="Javaid M."/>
            <person name="Korchina V."/>
            <person name="Kovar C."/>
            <person name="Mata R."/>
            <person name="Mathew T."/>
            <person name="Ngo R."/>
            <person name="Nguyen L."/>
            <person name="Nguyen N."/>
            <person name="Okwuonu G."/>
            <person name="Ongeri F."/>
            <person name="Pham C."/>
            <person name="Simmons D."/>
            <person name="Wilczek-Boney K."/>
            <person name="Hale W."/>
            <person name="Jakkamsetti A."/>
            <person name="Pham P."/>
            <person name="Ruth R."/>
            <person name="San Lucas F."/>
            <person name="Warren J."/>
            <person name="Zhang J."/>
            <person name="Zhao Z."/>
            <person name="Zhou C."/>
            <person name="Zhu D."/>
            <person name="Lee S."/>
            <person name="Bess C."/>
            <person name="Blankenburg K."/>
            <person name="Forbes L."/>
            <person name="Fu Q."/>
            <person name="Gubbala S."/>
            <person name="Hirani K."/>
            <person name="Jayaseelan J.C."/>
            <person name="Lara F."/>
            <person name="Munidasa M."/>
            <person name="Palculict T."/>
            <person name="Patil S."/>
            <person name="Pu L.-L."/>
            <person name="Saada N."/>
            <person name="Tang L."/>
            <person name="Weissenberger G."/>
            <person name="Zhu Y."/>
            <person name="Hemphill L."/>
            <person name="Shang Y."/>
            <person name="Youmans B."/>
            <person name="Ayvaz T."/>
            <person name="Ross M."/>
            <person name="Santibanez J."/>
            <person name="Aqrawi P."/>
            <person name="Gross S."/>
            <person name="Joshi V."/>
            <person name="Fowler G."/>
            <person name="Nazareth L."/>
            <person name="Reid J."/>
            <person name="Worley K."/>
            <person name="Petrosino J."/>
            <person name="Highlander S."/>
            <person name="Gibbs R."/>
        </authorList>
    </citation>
    <scope>NUCLEOTIDE SEQUENCE [LARGE SCALE GENOMIC DNA]</scope>
    <source>
        <strain evidence="2 3">ATCC BAA-1200</strain>
    </source>
</reference>
<evidence type="ECO:0000313" key="3">
    <source>
        <dbReference type="Proteomes" id="UP000004105"/>
    </source>
</evidence>
<protein>
    <submittedName>
        <fullName evidence="2">Uncharacterized protein</fullName>
    </submittedName>
</protein>
<accession>F2BB74</accession>
<dbReference type="HOGENOM" id="CLU_2602360_0_0_4"/>
<keyword evidence="3" id="KW-1185">Reference proteome</keyword>